<protein>
    <submittedName>
        <fullName evidence="2">Uncharacterized protein</fullName>
    </submittedName>
</protein>
<gene>
    <name evidence="2" type="ORF">IMG5_139810</name>
</gene>
<evidence type="ECO:0000313" key="3">
    <source>
        <dbReference type="Proteomes" id="UP000008983"/>
    </source>
</evidence>
<feature type="chain" id="PRO_5003407993" evidence="1">
    <location>
        <begin position="23"/>
        <end position="106"/>
    </location>
</feature>
<dbReference type="Proteomes" id="UP000008983">
    <property type="component" value="Unassembled WGS sequence"/>
</dbReference>
<evidence type="ECO:0000313" key="2">
    <source>
        <dbReference type="EMBL" id="EGR30160.1"/>
    </source>
</evidence>
<reference evidence="2 3" key="1">
    <citation type="submission" date="2011-07" db="EMBL/GenBank/DDBJ databases">
        <authorList>
            <person name="Coyne R."/>
            <person name="Brami D."/>
            <person name="Johnson J."/>
            <person name="Hostetler J."/>
            <person name="Hannick L."/>
            <person name="Clark T."/>
            <person name="Cassidy-Hanley D."/>
            <person name="Inman J."/>
        </authorList>
    </citation>
    <scope>NUCLEOTIDE SEQUENCE [LARGE SCALE GENOMIC DNA]</scope>
    <source>
        <strain evidence="2 3">G5</strain>
    </source>
</reference>
<dbReference type="RefSeq" id="XP_004031396.1">
    <property type="nucleotide sequence ID" value="XM_004031348.1"/>
</dbReference>
<dbReference type="OrthoDB" id="25879at2759"/>
<name>G0QX97_ICHMU</name>
<keyword evidence="1" id="KW-0732">Signal</keyword>
<feature type="non-terminal residue" evidence="2">
    <location>
        <position position="106"/>
    </location>
</feature>
<dbReference type="GeneID" id="14906273"/>
<organism evidence="2 3">
    <name type="scientific">Ichthyophthirius multifiliis</name>
    <name type="common">White spot disease agent</name>
    <name type="synonym">Ich</name>
    <dbReference type="NCBI Taxonomy" id="5932"/>
    <lineage>
        <taxon>Eukaryota</taxon>
        <taxon>Sar</taxon>
        <taxon>Alveolata</taxon>
        <taxon>Ciliophora</taxon>
        <taxon>Intramacronucleata</taxon>
        <taxon>Oligohymenophorea</taxon>
        <taxon>Hymenostomatida</taxon>
        <taxon>Ophryoglenina</taxon>
        <taxon>Ichthyophthirius</taxon>
    </lineage>
</organism>
<dbReference type="EMBL" id="GL984046">
    <property type="protein sequence ID" value="EGR30160.1"/>
    <property type="molecule type" value="Genomic_DNA"/>
</dbReference>
<dbReference type="InterPro" id="IPR009030">
    <property type="entry name" value="Growth_fac_rcpt_cys_sf"/>
</dbReference>
<dbReference type="AlphaFoldDB" id="G0QX97"/>
<proteinExistence type="predicted"/>
<feature type="signal peptide" evidence="1">
    <location>
        <begin position="1"/>
        <end position="22"/>
    </location>
</feature>
<dbReference type="InParanoid" id="G0QX97"/>
<keyword evidence="3" id="KW-1185">Reference proteome</keyword>
<dbReference type="Gene3D" id="2.10.220.10">
    <property type="entry name" value="Hormone Receptor, Insulin-like Growth Factor Receptor 1, Chain A, domain 2"/>
    <property type="match status" value="1"/>
</dbReference>
<evidence type="ECO:0000256" key="1">
    <source>
        <dbReference type="SAM" id="SignalP"/>
    </source>
</evidence>
<sequence>MFQKLILINFLIFSVLTNFLKTQDGCSQGCMQCNQSGKCLQCQDGYYQDQESKQCLEIATRVLDKVQSCNEDEGCAQCSEEGLCLECQDGYYDTENNKDDSNPKKQ</sequence>
<accession>G0QX97</accession>
<dbReference type="SUPFAM" id="SSF57184">
    <property type="entry name" value="Growth factor receptor domain"/>
    <property type="match status" value="1"/>
</dbReference>